<protein>
    <recommendedName>
        <fullName evidence="2">CCHC-type domain-containing protein</fullName>
    </recommendedName>
</protein>
<dbReference type="AlphaFoldDB" id="A0A9D4NAM2"/>
<dbReference type="GO" id="GO:0008270">
    <property type="term" value="F:zinc ion binding"/>
    <property type="evidence" value="ECO:0007669"/>
    <property type="project" value="UniProtKB-KW"/>
</dbReference>
<reference evidence="3" key="1">
    <citation type="journal article" date="2019" name="bioRxiv">
        <title>The Genome of the Zebra Mussel, Dreissena polymorpha: A Resource for Invasive Species Research.</title>
        <authorList>
            <person name="McCartney M.A."/>
            <person name="Auch B."/>
            <person name="Kono T."/>
            <person name="Mallez S."/>
            <person name="Zhang Y."/>
            <person name="Obille A."/>
            <person name="Becker A."/>
            <person name="Abrahante J.E."/>
            <person name="Garbe J."/>
            <person name="Badalamenti J.P."/>
            <person name="Herman A."/>
            <person name="Mangelson H."/>
            <person name="Liachko I."/>
            <person name="Sullivan S."/>
            <person name="Sone E.D."/>
            <person name="Koren S."/>
            <person name="Silverstein K.A.T."/>
            <person name="Beckman K.B."/>
            <person name="Gohl D.M."/>
        </authorList>
    </citation>
    <scope>NUCLEOTIDE SEQUENCE</scope>
    <source>
        <strain evidence="3">Duluth1</strain>
        <tissue evidence="3">Whole animal</tissue>
    </source>
</reference>
<keyword evidence="1" id="KW-0479">Metal-binding</keyword>
<sequence length="299" mass="34714">MTLENRSGTDENSDVFIYKVKYDSDLLLQTRTYENGTTFEYGDKLPYTVDDCYGSDNELSVFDHFECPLIALSHRSIPWEKSFDGILRIGEIIILDTEQYYFLDQETVATVYLISSIVDVRHQSASCVALGIVLHFSWLMVMFEMNVCTYHMFYMLGLTRLTTGGTGSNNNTIVNFIKISGGVLLTVTSKTGIVITGALNQTSNTDFMAFRNGHRDFRNGYHDFRKGHHDFRNGHHNFIRQHDLRNAHLDTRSEYQDCHNENRDFRYVRRHVNHENSRHCTNCGRKNHATRDCRLPKRQ</sequence>
<dbReference type="Gene3D" id="1.20.1070.10">
    <property type="entry name" value="Rhodopsin 7-helix transmembrane proteins"/>
    <property type="match status" value="1"/>
</dbReference>
<gene>
    <name evidence="3" type="ORF">DPMN_014949</name>
</gene>
<dbReference type="PROSITE" id="PS50158">
    <property type="entry name" value="ZF_CCHC"/>
    <property type="match status" value="1"/>
</dbReference>
<name>A0A9D4NAM2_DREPO</name>
<dbReference type="InterPro" id="IPR001878">
    <property type="entry name" value="Znf_CCHC"/>
</dbReference>
<evidence type="ECO:0000313" key="4">
    <source>
        <dbReference type="Proteomes" id="UP000828390"/>
    </source>
</evidence>
<evidence type="ECO:0000256" key="1">
    <source>
        <dbReference type="PROSITE-ProRule" id="PRU00047"/>
    </source>
</evidence>
<evidence type="ECO:0000313" key="3">
    <source>
        <dbReference type="EMBL" id="KAH3890860.1"/>
    </source>
</evidence>
<comment type="caution">
    <text evidence="3">The sequence shown here is derived from an EMBL/GenBank/DDBJ whole genome shotgun (WGS) entry which is preliminary data.</text>
</comment>
<dbReference type="GO" id="GO:0003676">
    <property type="term" value="F:nucleic acid binding"/>
    <property type="evidence" value="ECO:0007669"/>
    <property type="project" value="InterPro"/>
</dbReference>
<reference evidence="3" key="2">
    <citation type="submission" date="2020-11" db="EMBL/GenBank/DDBJ databases">
        <authorList>
            <person name="McCartney M.A."/>
            <person name="Auch B."/>
            <person name="Kono T."/>
            <person name="Mallez S."/>
            <person name="Becker A."/>
            <person name="Gohl D.M."/>
            <person name="Silverstein K.A.T."/>
            <person name="Koren S."/>
            <person name="Bechman K.B."/>
            <person name="Herman A."/>
            <person name="Abrahante J.E."/>
            <person name="Garbe J."/>
        </authorList>
    </citation>
    <scope>NUCLEOTIDE SEQUENCE</scope>
    <source>
        <strain evidence="3">Duluth1</strain>
        <tissue evidence="3">Whole animal</tissue>
    </source>
</reference>
<organism evidence="3 4">
    <name type="scientific">Dreissena polymorpha</name>
    <name type="common">Zebra mussel</name>
    <name type="synonym">Mytilus polymorpha</name>
    <dbReference type="NCBI Taxonomy" id="45954"/>
    <lineage>
        <taxon>Eukaryota</taxon>
        <taxon>Metazoa</taxon>
        <taxon>Spiralia</taxon>
        <taxon>Lophotrochozoa</taxon>
        <taxon>Mollusca</taxon>
        <taxon>Bivalvia</taxon>
        <taxon>Autobranchia</taxon>
        <taxon>Heteroconchia</taxon>
        <taxon>Euheterodonta</taxon>
        <taxon>Imparidentia</taxon>
        <taxon>Neoheterodontei</taxon>
        <taxon>Myida</taxon>
        <taxon>Dreissenoidea</taxon>
        <taxon>Dreissenidae</taxon>
        <taxon>Dreissena</taxon>
    </lineage>
</organism>
<keyword evidence="4" id="KW-1185">Reference proteome</keyword>
<evidence type="ECO:0000259" key="2">
    <source>
        <dbReference type="PROSITE" id="PS50158"/>
    </source>
</evidence>
<proteinExistence type="predicted"/>
<keyword evidence="1" id="KW-0863">Zinc-finger</keyword>
<accession>A0A9D4NAM2</accession>
<dbReference type="Proteomes" id="UP000828390">
    <property type="component" value="Unassembled WGS sequence"/>
</dbReference>
<keyword evidence="1" id="KW-0862">Zinc</keyword>
<dbReference type="EMBL" id="JAIWYP010000001">
    <property type="protein sequence ID" value="KAH3890860.1"/>
    <property type="molecule type" value="Genomic_DNA"/>
</dbReference>
<feature type="domain" description="CCHC-type" evidence="2">
    <location>
        <begin position="280"/>
        <end position="294"/>
    </location>
</feature>